<name>A0A7C3UW04_UNCW3</name>
<proteinExistence type="predicted"/>
<dbReference type="EMBL" id="DTMQ01000048">
    <property type="protein sequence ID" value="HGF00010.1"/>
    <property type="molecule type" value="Genomic_DNA"/>
</dbReference>
<dbReference type="SUPFAM" id="SSF50939">
    <property type="entry name" value="Sialidases"/>
    <property type="match status" value="1"/>
</dbReference>
<evidence type="ECO:0008006" key="2">
    <source>
        <dbReference type="Google" id="ProtNLM"/>
    </source>
</evidence>
<gene>
    <name evidence="1" type="ORF">ENX07_08095</name>
</gene>
<evidence type="ECO:0000313" key="1">
    <source>
        <dbReference type="EMBL" id="HGF00010.1"/>
    </source>
</evidence>
<dbReference type="Gene3D" id="2.60.40.4070">
    <property type="match status" value="1"/>
</dbReference>
<dbReference type="InterPro" id="IPR036278">
    <property type="entry name" value="Sialidase_sf"/>
</dbReference>
<organism evidence="1">
    <name type="scientific">candidate division WOR-3 bacterium</name>
    <dbReference type="NCBI Taxonomy" id="2052148"/>
    <lineage>
        <taxon>Bacteria</taxon>
        <taxon>Bacteria division WOR-3</taxon>
    </lineage>
</organism>
<reference evidence="1" key="1">
    <citation type="journal article" date="2020" name="mSystems">
        <title>Genome- and Community-Level Interaction Insights into Carbon Utilization and Element Cycling Functions of Hydrothermarchaeota in Hydrothermal Sediment.</title>
        <authorList>
            <person name="Zhou Z."/>
            <person name="Liu Y."/>
            <person name="Xu W."/>
            <person name="Pan J."/>
            <person name="Luo Z.H."/>
            <person name="Li M."/>
        </authorList>
    </citation>
    <scope>NUCLEOTIDE SEQUENCE [LARGE SCALE GENOMIC DNA]</scope>
    <source>
        <strain evidence="1">SpSt-906</strain>
    </source>
</reference>
<protein>
    <recommendedName>
        <fullName evidence="2">T9SS type A sorting domain-containing protein</fullName>
    </recommendedName>
</protein>
<comment type="caution">
    <text evidence="1">The sequence shown here is derived from an EMBL/GenBank/DDBJ whole genome shotgun (WGS) entry which is preliminary data.</text>
</comment>
<dbReference type="AlphaFoldDB" id="A0A7C3UW04"/>
<accession>A0A7C3UW04</accession>
<sequence length="557" mass="63658">MLKYLSLILIFSSLIWAGYRTLPPGREPGTGRTSENKEVKEVIVPEISEPIGFSNSLEGYIPAREIPCEIEAKTVSFDWEGFPSFLWGVDVAIDTSYITAYDVDYDMTTGWLYCATGWFDSTVRIFRSTDNGRHWGYFQGFAHTPKSVYWNIGLICGRGDSNWLYIFVKHYRNNGEIYLFRVRMDDPSVWSHHAVATGADTIDDFSVCRDYRSNYGLYCLWANERRGGDNGRFHRSLDYGKTWDSQNYWNLWDTHLSPGASSFLNFTGAYAVNRNSVYYEWNRNYGAPGYWGGGTFVSFDTFNHYWPRVASVLTTPDSQATTWVLYEYNWRNSGDHDVWYAVRSHAWGDTWRKGRGLATSTQADEFCPDIKHYKLANYRWVVAMYTAADSGWNDSCNIYWTYTNKDTPTVWQPRIRLNDSLWSEGGWVGSRVIYNPQAAGLGAGIFCRGGSLFLSPHGVYMDAVVFGGVSEHLNKMTGLRISSNPAKGGVRFYPVSEIKSLQIYDASGKRIKTFLNPRGTILWDGKDEKGKKVSSGIYLIRGKTEREEIAEKLLFLQ</sequence>